<evidence type="ECO:0000256" key="4">
    <source>
        <dbReference type="ARBA" id="ARBA00023157"/>
    </source>
</evidence>
<organism evidence="7 8">
    <name type="scientific">Engystomops pustulosus</name>
    <name type="common">Tungara frog</name>
    <name type="synonym">Physalaemus pustulosus</name>
    <dbReference type="NCBI Taxonomy" id="76066"/>
    <lineage>
        <taxon>Eukaryota</taxon>
        <taxon>Metazoa</taxon>
        <taxon>Chordata</taxon>
        <taxon>Craniata</taxon>
        <taxon>Vertebrata</taxon>
        <taxon>Euteleostomi</taxon>
        <taxon>Amphibia</taxon>
        <taxon>Batrachia</taxon>
        <taxon>Anura</taxon>
        <taxon>Neobatrachia</taxon>
        <taxon>Hyloidea</taxon>
        <taxon>Leptodactylidae</taxon>
        <taxon>Leiuperinae</taxon>
        <taxon>Engystomops</taxon>
    </lineage>
</organism>
<proteinExistence type="predicted"/>
<evidence type="ECO:0000256" key="3">
    <source>
        <dbReference type="ARBA" id="ARBA00022525"/>
    </source>
</evidence>
<feature type="compositionally biased region" description="Basic residues" evidence="6">
    <location>
        <begin position="22"/>
        <end position="38"/>
    </location>
</feature>
<keyword evidence="2" id="KW-0202">Cytokine</keyword>
<evidence type="ECO:0000256" key="1">
    <source>
        <dbReference type="ARBA" id="ARBA00004613"/>
    </source>
</evidence>
<protein>
    <submittedName>
        <fullName evidence="7">Uncharacterized protein</fullName>
    </submittedName>
</protein>
<comment type="caution">
    <text evidence="7">The sequence shown here is derived from an EMBL/GenBank/DDBJ whole genome shotgun (WGS) entry which is preliminary data.</text>
</comment>
<accession>A0AAV6Z5C7</accession>
<evidence type="ECO:0000256" key="5">
    <source>
        <dbReference type="ARBA" id="ARBA00023180"/>
    </source>
</evidence>
<name>A0AAV6Z5C7_ENGPU</name>
<keyword evidence="8" id="KW-1185">Reference proteome</keyword>
<comment type="subcellular location">
    <subcellularLocation>
        <location evidence="1">Secreted</location>
    </subcellularLocation>
</comment>
<dbReference type="EMBL" id="WNYA01002354">
    <property type="protein sequence ID" value="KAG8544351.1"/>
    <property type="molecule type" value="Genomic_DNA"/>
</dbReference>
<evidence type="ECO:0000256" key="6">
    <source>
        <dbReference type="SAM" id="MobiDB-lite"/>
    </source>
</evidence>
<feature type="region of interest" description="Disordered" evidence="6">
    <location>
        <begin position="18"/>
        <end position="45"/>
    </location>
</feature>
<keyword evidence="5" id="KW-0325">Glycoprotein</keyword>
<dbReference type="SUPFAM" id="SSF49842">
    <property type="entry name" value="TNF-like"/>
    <property type="match status" value="1"/>
</dbReference>
<dbReference type="GO" id="GO:0005125">
    <property type="term" value="F:cytokine activity"/>
    <property type="evidence" value="ECO:0007669"/>
    <property type="project" value="UniProtKB-KW"/>
</dbReference>
<dbReference type="InterPro" id="IPR008983">
    <property type="entry name" value="Tumour_necrosis_fac-like_dom"/>
</dbReference>
<evidence type="ECO:0000256" key="2">
    <source>
        <dbReference type="ARBA" id="ARBA00022514"/>
    </source>
</evidence>
<evidence type="ECO:0000313" key="8">
    <source>
        <dbReference type="Proteomes" id="UP000824782"/>
    </source>
</evidence>
<dbReference type="Proteomes" id="UP000824782">
    <property type="component" value="Unassembled WGS sequence"/>
</dbReference>
<sequence length="157" mass="18309">LYYQNVWEKHQLLYQKLTEDRRRHRRSANGNRKSKNNNRKSSTVTAAHYEVKFQKEGKMNADDNGTILHWMEVPRNSTNPVKYDAVRGEFIVNVKGLFYLYCQVRRIATSSFLLLLLVSSAITTASSCHKTSPSLVIWSQDDKNHSSTMGYNLHYFF</sequence>
<dbReference type="InterPro" id="IPR051748">
    <property type="entry name" value="TNF_Ligand_Superfamily"/>
</dbReference>
<dbReference type="Gene3D" id="2.60.120.40">
    <property type="match status" value="1"/>
</dbReference>
<reference evidence="7" key="1">
    <citation type="thesis" date="2020" institute="ProQuest LLC" country="789 East Eisenhower Parkway, Ann Arbor, MI, USA">
        <title>Comparative Genomics and Chromosome Evolution.</title>
        <authorList>
            <person name="Mudd A.B."/>
        </authorList>
    </citation>
    <scope>NUCLEOTIDE SEQUENCE</scope>
    <source>
        <strain evidence="7">237g6f4</strain>
        <tissue evidence="7">Blood</tissue>
    </source>
</reference>
<keyword evidence="4" id="KW-1015">Disulfide bond</keyword>
<dbReference type="PANTHER" id="PTHR15151:SF20">
    <property type="entry name" value="TUMOR NECROSIS FACTOR LIGAND SUPERFAMILY MEMBER 12"/>
    <property type="match status" value="1"/>
</dbReference>
<dbReference type="GO" id="GO:0005615">
    <property type="term" value="C:extracellular space"/>
    <property type="evidence" value="ECO:0007669"/>
    <property type="project" value="UniProtKB-KW"/>
</dbReference>
<dbReference type="AlphaFoldDB" id="A0AAV6Z5C7"/>
<feature type="non-terminal residue" evidence="7">
    <location>
        <position position="1"/>
    </location>
</feature>
<dbReference type="PANTHER" id="PTHR15151">
    <property type="entry name" value="PROTEIN EIGER"/>
    <property type="match status" value="1"/>
</dbReference>
<evidence type="ECO:0000313" key="7">
    <source>
        <dbReference type="EMBL" id="KAG8544351.1"/>
    </source>
</evidence>
<gene>
    <name evidence="7" type="ORF">GDO81_022629</name>
</gene>
<keyword evidence="3" id="KW-0964">Secreted</keyword>